<accession>A0A4Y2F7S9</accession>
<dbReference type="AlphaFoldDB" id="A0A4Y2F7S9"/>
<evidence type="ECO:0000313" key="1">
    <source>
        <dbReference type="EMBL" id="GBM36285.1"/>
    </source>
</evidence>
<keyword evidence="2" id="KW-1185">Reference proteome</keyword>
<organism evidence="1 2">
    <name type="scientific">Araneus ventricosus</name>
    <name type="common">Orbweaver spider</name>
    <name type="synonym">Epeira ventricosa</name>
    <dbReference type="NCBI Taxonomy" id="182803"/>
    <lineage>
        <taxon>Eukaryota</taxon>
        <taxon>Metazoa</taxon>
        <taxon>Ecdysozoa</taxon>
        <taxon>Arthropoda</taxon>
        <taxon>Chelicerata</taxon>
        <taxon>Arachnida</taxon>
        <taxon>Araneae</taxon>
        <taxon>Araneomorphae</taxon>
        <taxon>Entelegynae</taxon>
        <taxon>Araneoidea</taxon>
        <taxon>Araneidae</taxon>
        <taxon>Araneus</taxon>
    </lineage>
</organism>
<sequence length="107" mass="12136">MERSHLHWNVEGVSAVVTATVAIMPDQTRCNFSPSKNEPCGSLRIYLGHFSSSPRGCRNLADAQLDVEIKTWISKYIISKGNMKNASEAKVVWRYKWSLEFLFDIDG</sequence>
<reference evidence="1 2" key="1">
    <citation type="journal article" date="2019" name="Sci. Rep.">
        <title>Orb-weaving spider Araneus ventricosus genome elucidates the spidroin gene catalogue.</title>
        <authorList>
            <person name="Kono N."/>
            <person name="Nakamura H."/>
            <person name="Ohtoshi R."/>
            <person name="Moran D.A.P."/>
            <person name="Shinohara A."/>
            <person name="Yoshida Y."/>
            <person name="Fujiwara M."/>
            <person name="Mori M."/>
            <person name="Tomita M."/>
            <person name="Arakawa K."/>
        </authorList>
    </citation>
    <scope>NUCLEOTIDE SEQUENCE [LARGE SCALE GENOMIC DNA]</scope>
</reference>
<dbReference type="EMBL" id="BGPR01000808">
    <property type="protein sequence ID" value="GBM36285.1"/>
    <property type="molecule type" value="Genomic_DNA"/>
</dbReference>
<name>A0A4Y2F7S9_ARAVE</name>
<protein>
    <submittedName>
        <fullName evidence="1">Uncharacterized protein</fullName>
    </submittedName>
</protein>
<dbReference type="Proteomes" id="UP000499080">
    <property type="component" value="Unassembled WGS sequence"/>
</dbReference>
<gene>
    <name evidence="1" type="ORF">AVEN_98946_1</name>
</gene>
<proteinExistence type="predicted"/>
<evidence type="ECO:0000313" key="2">
    <source>
        <dbReference type="Proteomes" id="UP000499080"/>
    </source>
</evidence>
<comment type="caution">
    <text evidence="1">The sequence shown here is derived from an EMBL/GenBank/DDBJ whole genome shotgun (WGS) entry which is preliminary data.</text>
</comment>